<name>A0A6A7Y1I0_9HYPH</name>
<comment type="subcellular location">
    <subcellularLocation>
        <location evidence="1">Cell membrane</location>
        <topology evidence="1">Multi-pass membrane protein</topology>
    </subcellularLocation>
</comment>
<feature type="domain" description="Major facilitator superfamily (MFS) profile" evidence="9">
    <location>
        <begin position="25"/>
        <end position="469"/>
    </location>
</feature>
<keyword evidence="5 8" id="KW-1133">Transmembrane helix</keyword>
<protein>
    <submittedName>
        <fullName evidence="10">DHA2 family efflux MFS transporter permease subunit</fullName>
    </submittedName>
</protein>
<sequence>MSSSDREPDGRVFPTTRDPRLRLVIPGIVAIAFLMEQLDATIIVTAVPEIARSLDTNPLRMNLAVTAYVLTLAMFIPVSGWFADRFGARRIFVLSLLLFTLGSVLCGAATSFPMLIATRALQGFGGAMMTPVGRLILIRSFPRRELVTAMTYMTLPAILGPLIGPVLGGFITTYVSWRWIFYVNVPFGIAGMIAAHRFFEDTEGDRAATFDFPGFLMVGLGCTLLEFGIENIGRPALPAFGIAGVLAAAGLLLAGFWVYARRVAAPAVDLTLFRQRSFRVGTLAGGICRVGLNGVPFLLPLMLQVGFGFSPLVSGSLTFASAVGSLVVRPVLSYFLRRLGFGRVLQWSAVAGAAAIAGFCLLEPDTPAWFVILYVVVFGLARAAQFMTSNTLSYADVPTAQLSRATSLGGVLQQLSVSFGVSIGAMLLGLVARDGGPLTPEHFHQAFLLMALLPLLGLPAFLKLRPEDGAHVSGYARGDGRPDPARSDRDRR</sequence>
<dbReference type="GO" id="GO:0005886">
    <property type="term" value="C:plasma membrane"/>
    <property type="evidence" value="ECO:0007669"/>
    <property type="project" value="UniProtKB-SubCell"/>
</dbReference>
<gene>
    <name evidence="10" type="ORF">F0357_09330</name>
</gene>
<evidence type="ECO:0000256" key="8">
    <source>
        <dbReference type="SAM" id="Phobius"/>
    </source>
</evidence>
<keyword evidence="3" id="KW-1003">Cell membrane</keyword>
<dbReference type="PANTHER" id="PTHR42718">
    <property type="entry name" value="MAJOR FACILITATOR SUPERFAMILY MULTIDRUG TRANSPORTER MFSC"/>
    <property type="match status" value="1"/>
</dbReference>
<dbReference type="Proteomes" id="UP000332515">
    <property type="component" value="Unassembled WGS sequence"/>
</dbReference>
<feature type="transmembrane region" description="Helical" evidence="8">
    <location>
        <begin position="280"/>
        <end position="303"/>
    </location>
</feature>
<dbReference type="PANTHER" id="PTHR42718:SF46">
    <property type="entry name" value="BLR6921 PROTEIN"/>
    <property type="match status" value="1"/>
</dbReference>
<keyword evidence="11" id="KW-1185">Reference proteome</keyword>
<dbReference type="GO" id="GO:0022857">
    <property type="term" value="F:transmembrane transporter activity"/>
    <property type="evidence" value="ECO:0007669"/>
    <property type="project" value="InterPro"/>
</dbReference>
<evidence type="ECO:0000256" key="6">
    <source>
        <dbReference type="ARBA" id="ARBA00023136"/>
    </source>
</evidence>
<dbReference type="Gene3D" id="1.20.1720.10">
    <property type="entry name" value="Multidrug resistance protein D"/>
    <property type="match status" value="1"/>
</dbReference>
<dbReference type="AlphaFoldDB" id="A0A6A7Y1I0"/>
<proteinExistence type="predicted"/>
<dbReference type="InterPro" id="IPR004638">
    <property type="entry name" value="EmrB-like"/>
</dbReference>
<dbReference type="Gene3D" id="1.20.1250.20">
    <property type="entry name" value="MFS general substrate transporter like domains"/>
    <property type="match status" value="1"/>
</dbReference>
<dbReference type="PROSITE" id="PS50850">
    <property type="entry name" value="MFS"/>
    <property type="match status" value="1"/>
</dbReference>
<evidence type="ECO:0000256" key="4">
    <source>
        <dbReference type="ARBA" id="ARBA00022692"/>
    </source>
</evidence>
<feature type="transmembrane region" description="Helical" evidence="8">
    <location>
        <begin position="443"/>
        <end position="462"/>
    </location>
</feature>
<evidence type="ECO:0000256" key="7">
    <source>
        <dbReference type="SAM" id="MobiDB-lite"/>
    </source>
</evidence>
<evidence type="ECO:0000256" key="1">
    <source>
        <dbReference type="ARBA" id="ARBA00004651"/>
    </source>
</evidence>
<feature type="transmembrane region" description="Helical" evidence="8">
    <location>
        <begin position="59"/>
        <end position="79"/>
    </location>
</feature>
<dbReference type="EMBL" id="VWNA01000001">
    <property type="protein sequence ID" value="MQT12844.1"/>
    <property type="molecule type" value="Genomic_DNA"/>
</dbReference>
<feature type="transmembrane region" description="Helical" evidence="8">
    <location>
        <begin position="207"/>
        <end position="229"/>
    </location>
</feature>
<evidence type="ECO:0000256" key="3">
    <source>
        <dbReference type="ARBA" id="ARBA00022475"/>
    </source>
</evidence>
<dbReference type="CDD" id="cd17503">
    <property type="entry name" value="MFS_LmrB_MDR_like"/>
    <property type="match status" value="1"/>
</dbReference>
<dbReference type="InterPro" id="IPR020846">
    <property type="entry name" value="MFS_dom"/>
</dbReference>
<feature type="transmembrane region" description="Helical" evidence="8">
    <location>
        <begin position="235"/>
        <end position="259"/>
    </location>
</feature>
<feature type="region of interest" description="Disordered" evidence="7">
    <location>
        <begin position="472"/>
        <end position="492"/>
    </location>
</feature>
<dbReference type="SUPFAM" id="SSF103473">
    <property type="entry name" value="MFS general substrate transporter"/>
    <property type="match status" value="1"/>
</dbReference>
<feature type="transmembrane region" description="Helical" evidence="8">
    <location>
        <begin position="149"/>
        <end position="171"/>
    </location>
</feature>
<dbReference type="RefSeq" id="WP_153480140.1">
    <property type="nucleotide sequence ID" value="NZ_VWNA01000001.1"/>
</dbReference>
<evidence type="ECO:0000256" key="5">
    <source>
        <dbReference type="ARBA" id="ARBA00022989"/>
    </source>
</evidence>
<dbReference type="InterPro" id="IPR011701">
    <property type="entry name" value="MFS"/>
</dbReference>
<dbReference type="PRINTS" id="PR01036">
    <property type="entry name" value="TCRTETB"/>
</dbReference>
<evidence type="ECO:0000313" key="11">
    <source>
        <dbReference type="Proteomes" id="UP000332515"/>
    </source>
</evidence>
<evidence type="ECO:0000259" key="9">
    <source>
        <dbReference type="PROSITE" id="PS50850"/>
    </source>
</evidence>
<organism evidence="10 11">
    <name type="scientific">Segnochrobactrum spirostomi</name>
    <dbReference type="NCBI Taxonomy" id="2608987"/>
    <lineage>
        <taxon>Bacteria</taxon>
        <taxon>Pseudomonadati</taxon>
        <taxon>Pseudomonadota</taxon>
        <taxon>Alphaproteobacteria</taxon>
        <taxon>Hyphomicrobiales</taxon>
        <taxon>Segnochrobactraceae</taxon>
        <taxon>Segnochrobactrum</taxon>
    </lineage>
</organism>
<dbReference type="InterPro" id="IPR036259">
    <property type="entry name" value="MFS_trans_sf"/>
</dbReference>
<feature type="transmembrane region" description="Helical" evidence="8">
    <location>
        <begin position="177"/>
        <end position="195"/>
    </location>
</feature>
<evidence type="ECO:0000256" key="2">
    <source>
        <dbReference type="ARBA" id="ARBA00022448"/>
    </source>
</evidence>
<comment type="caution">
    <text evidence="10">The sequence shown here is derived from an EMBL/GenBank/DDBJ whole genome shotgun (WGS) entry which is preliminary data.</text>
</comment>
<dbReference type="Pfam" id="PF07690">
    <property type="entry name" value="MFS_1"/>
    <property type="match status" value="1"/>
</dbReference>
<feature type="transmembrane region" description="Helical" evidence="8">
    <location>
        <begin position="408"/>
        <end position="431"/>
    </location>
</feature>
<feature type="transmembrane region" description="Helical" evidence="8">
    <location>
        <begin position="116"/>
        <end position="137"/>
    </location>
</feature>
<reference evidence="10 11" key="1">
    <citation type="submission" date="2019-09" db="EMBL/GenBank/DDBJ databases">
        <title>Segnochrobactrum spirostomi gen. nov., sp. nov., isolated from the ciliate Spirostomum cf. yagiui and description of a novel family, Segnochrobactraceae fam. nov. within the order Rhizobiales of the class Alphaproteobacteria.</title>
        <authorList>
            <person name="Akter S."/>
            <person name="Shazib S.U.A."/>
            <person name="Shin M.K."/>
        </authorList>
    </citation>
    <scope>NUCLEOTIDE SEQUENCE [LARGE SCALE GENOMIC DNA]</scope>
    <source>
        <strain evidence="10 11">Sp-1</strain>
    </source>
</reference>
<feature type="transmembrane region" description="Helical" evidence="8">
    <location>
        <begin position="309"/>
        <end position="332"/>
    </location>
</feature>
<evidence type="ECO:0000313" key="10">
    <source>
        <dbReference type="EMBL" id="MQT12844.1"/>
    </source>
</evidence>
<keyword evidence="4 8" id="KW-0812">Transmembrane</keyword>
<feature type="transmembrane region" description="Helical" evidence="8">
    <location>
        <begin position="91"/>
        <end position="110"/>
    </location>
</feature>
<feature type="transmembrane region" description="Helical" evidence="8">
    <location>
        <begin position="21"/>
        <end position="47"/>
    </location>
</feature>
<feature type="transmembrane region" description="Helical" evidence="8">
    <location>
        <begin position="344"/>
        <end position="362"/>
    </location>
</feature>
<feature type="transmembrane region" description="Helical" evidence="8">
    <location>
        <begin position="368"/>
        <end position="387"/>
    </location>
</feature>
<accession>A0A6A7Y1I0</accession>
<feature type="compositionally biased region" description="Basic and acidic residues" evidence="7">
    <location>
        <begin position="478"/>
        <end position="492"/>
    </location>
</feature>
<dbReference type="NCBIfam" id="TIGR00711">
    <property type="entry name" value="efflux_EmrB"/>
    <property type="match status" value="1"/>
</dbReference>
<keyword evidence="6 8" id="KW-0472">Membrane</keyword>
<keyword evidence="2" id="KW-0813">Transport</keyword>